<reference evidence="4 5" key="1">
    <citation type="submission" date="2018-07" db="EMBL/GenBank/DDBJ databases">
        <title>Genome analysis of Larkinella rosea.</title>
        <authorList>
            <person name="Zhou Z."/>
            <person name="Wang G."/>
        </authorList>
    </citation>
    <scope>NUCLEOTIDE SEQUENCE [LARGE SCALE GENOMIC DNA]</scope>
    <source>
        <strain evidence="5">zzj9</strain>
    </source>
</reference>
<feature type="region of interest" description="Disordered" evidence="2">
    <location>
        <begin position="607"/>
        <end position="644"/>
    </location>
</feature>
<protein>
    <recommendedName>
        <fullName evidence="3">Sialate O-acetylesterase domain-containing protein</fullName>
    </recommendedName>
</protein>
<dbReference type="GO" id="GO:0016788">
    <property type="term" value="F:hydrolase activity, acting on ester bonds"/>
    <property type="evidence" value="ECO:0007669"/>
    <property type="project" value="UniProtKB-ARBA"/>
</dbReference>
<dbReference type="EMBL" id="QOWE01000012">
    <property type="protein sequence ID" value="RCR68532.1"/>
    <property type="molecule type" value="Genomic_DNA"/>
</dbReference>
<keyword evidence="1" id="KW-0378">Hydrolase</keyword>
<dbReference type="Proteomes" id="UP000253383">
    <property type="component" value="Unassembled WGS sequence"/>
</dbReference>
<dbReference type="Gene3D" id="3.40.50.1110">
    <property type="entry name" value="SGNH hydrolase"/>
    <property type="match status" value="1"/>
</dbReference>
<dbReference type="AlphaFoldDB" id="A0A368JLY2"/>
<accession>A0A368JLY2</accession>
<proteinExistence type="predicted"/>
<feature type="domain" description="Sialate O-acetylesterase" evidence="3">
    <location>
        <begin position="127"/>
        <end position="342"/>
    </location>
</feature>
<dbReference type="Pfam" id="PF03629">
    <property type="entry name" value="SASA"/>
    <property type="match status" value="1"/>
</dbReference>
<organism evidence="4 5">
    <name type="scientific">Larkinella punicea</name>
    <dbReference type="NCBI Taxonomy" id="2315727"/>
    <lineage>
        <taxon>Bacteria</taxon>
        <taxon>Pseudomonadati</taxon>
        <taxon>Bacteroidota</taxon>
        <taxon>Cytophagia</taxon>
        <taxon>Cytophagales</taxon>
        <taxon>Spirosomataceae</taxon>
        <taxon>Larkinella</taxon>
    </lineage>
</organism>
<gene>
    <name evidence="4" type="ORF">DUE52_15545</name>
</gene>
<comment type="caution">
    <text evidence="4">The sequence shown here is derived from an EMBL/GenBank/DDBJ whole genome shotgun (WGS) entry which is preliminary data.</text>
</comment>
<evidence type="ECO:0000256" key="1">
    <source>
        <dbReference type="ARBA" id="ARBA00022801"/>
    </source>
</evidence>
<dbReference type="InterPro" id="IPR036514">
    <property type="entry name" value="SGNH_hydro_sf"/>
</dbReference>
<evidence type="ECO:0000313" key="5">
    <source>
        <dbReference type="Proteomes" id="UP000253383"/>
    </source>
</evidence>
<feature type="compositionally biased region" description="Pro residues" evidence="2">
    <location>
        <begin position="616"/>
        <end position="639"/>
    </location>
</feature>
<sequence>MKKYSIVYSWLLLVFFPYFSIAQVGIVWQKWPAALQLYPRDNQNKAEVPIAGRLQSVSYSHASVWVYKNNAKWKYLRTAVSKNGGESRFQLTPTIEAGLNQYKFMVYAVAGSDSVLVDTRDNIVCGDVILCMGQSNLTGYYPNNYSYRNNFVRAFGNSAGAVPDTVWRLSNIQEGQVGLIATEIQRLILEKHGMPTCLINGSVGGTSIKSHIGRNAANPADPKTLYGRLLYWAQKAGVANKVKAFIWRQGENEAGGGSAIGYEQDIQTLFGYWQTDYPNVGKFYVVQNNLLPDSNKGASQLRDFQRRTPQLFPRTEAIATVGLAAYDGVHYGQAGQYQFASEVFRLIARDAYNSSDLNGITSPSIRKAYYKTAEKKEVVLEFEAGQNMVWKQDTVVNGVTQDIRDFIYFDYANVQQERVIESGTAEGNRITLKLTKPISATGITYLPHHSKTPFGGPFLKNSRGMRAFTFHKVTIEASAGTTPPVENPPPTDPPVVTPPPTQTAVATNPPGTNYGGSLDGVSCDNIWGWVYNKDYPNAPITVEFLANNAIVGTITATHFRQDLKNANKGNGEHGFNFLPPASLRTGQNQAIKARVVGTSYFLPGGPKNLTCASTGTPPPNPPVDNPPPPNPPVVTPPPTQTVATTNPPGTNYGGNLDGVRCDNIWGWVFHKDYPNAPITVEFLANNVVVGTITATHFRQDLKNAKKGNGEHGFNFLPPNNLLNGQNQSIKVRVVGTNYFLPGGPKNLTCTNSARLSAETVDESLAVLVYPNPSAGRLHIRLFVPEKQVATLRMTDLSGRLVWQQAVTGTGNYHEEVVDVPESVVQAVVVSAQVGSRKAVKKVLLNR</sequence>
<dbReference type="RefSeq" id="WP_114406951.1">
    <property type="nucleotide sequence ID" value="NZ_QOWE01000012.1"/>
</dbReference>
<dbReference type="InterPro" id="IPR005181">
    <property type="entry name" value="SASA"/>
</dbReference>
<keyword evidence="5" id="KW-1185">Reference proteome</keyword>
<evidence type="ECO:0000256" key="2">
    <source>
        <dbReference type="SAM" id="MobiDB-lite"/>
    </source>
</evidence>
<evidence type="ECO:0000259" key="3">
    <source>
        <dbReference type="Pfam" id="PF03629"/>
    </source>
</evidence>
<dbReference type="OrthoDB" id="926075at2"/>
<dbReference type="SUPFAM" id="SSF52266">
    <property type="entry name" value="SGNH hydrolase"/>
    <property type="match status" value="1"/>
</dbReference>
<name>A0A368JLY2_9BACT</name>
<evidence type="ECO:0000313" key="4">
    <source>
        <dbReference type="EMBL" id="RCR68532.1"/>
    </source>
</evidence>